<dbReference type="RefSeq" id="WP_125150244.1">
    <property type="nucleotide sequence ID" value="NZ_UYIN01000024.1"/>
</dbReference>
<comment type="caution">
    <text evidence="6">The sequence shown here is derived from an EMBL/GenBank/DDBJ whole genome shotgun (WGS) entry which is preliminary data.</text>
</comment>
<dbReference type="SUPFAM" id="SSF52540">
    <property type="entry name" value="P-loop containing nucleoside triphosphate hydrolases"/>
    <property type="match status" value="1"/>
</dbReference>
<dbReference type="EMBL" id="UYIN01000024">
    <property type="protein sequence ID" value="VDG74690.1"/>
    <property type="molecule type" value="Genomic_DNA"/>
</dbReference>
<accession>A0ABY6T0U5</accession>
<dbReference type="PANTHER" id="PTHR35372">
    <property type="entry name" value="ATP BINDING PROTEIN-RELATED"/>
    <property type="match status" value="1"/>
</dbReference>
<dbReference type="PANTHER" id="PTHR35372:SF2">
    <property type="entry name" value="SF3 HELICASE DOMAIN-CONTAINING PROTEIN"/>
    <property type="match status" value="1"/>
</dbReference>
<gene>
    <name evidence="6" type="ORF">NCTC10913_04936</name>
</gene>
<keyword evidence="7" id="KW-1185">Reference proteome</keyword>
<reference evidence="6 7" key="1">
    <citation type="submission" date="2018-11" db="EMBL/GenBank/DDBJ databases">
        <authorList>
            <consortium name="Pathogen Informatics"/>
        </authorList>
    </citation>
    <scope>NUCLEOTIDE SEQUENCE [LARGE SCALE GENOMIC DNA]</scope>
    <source>
        <strain evidence="6 7">NCTC10913</strain>
    </source>
</reference>
<dbReference type="NCBIfam" id="TIGR01613">
    <property type="entry name" value="primase_Cterm"/>
    <property type="match status" value="1"/>
</dbReference>
<evidence type="ECO:0000256" key="2">
    <source>
        <dbReference type="ARBA" id="ARBA00022801"/>
    </source>
</evidence>
<keyword evidence="1" id="KW-0547">Nucleotide-binding</keyword>
<keyword evidence="2" id="KW-0378">Hydrolase</keyword>
<evidence type="ECO:0000256" key="4">
    <source>
        <dbReference type="ARBA" id="ARBA00022840"/>
    </source>
</evidence>
<dbReference type="InterPro" id="IPR014818">
    <property type="entry name" value="Phage/plasmid_primase_P4_C"/>
</dbReference>
<dbReference type="Proteomes" id="UP000277570">
    <property type="component" value="Unassembled WGS sequence"/>
</dbReference>
<dbReference type="InterPro" id="IPR004968">
    <property type="entry name" value="DNA_primase/NTPase_C"/>
</dbReference>
<sequence>MINLFKGYIPTGGKDGKKPIEEYKNRTKFYELSEVESLQSYGGVLKDYIVQIDIDDFEESEIVLKIIQDINISTPVLKTSRGKHFYFRNTDIDKRKQGWSTPIGVKIDVGLGNQNAVIPLKVNKQMREWLIESDEISELPAFLYPVSRTSYIDFAELEEGDGRNSTLFPYILVLQQAGLTKEEIRESIRIVNDYIIKEPVTENELETILRDEAFKKECFYIKSKLQYEKLARYLISDEYVIKINNSLHIYYDGVYSSDLKNIERILLKYINNSKSADRTEVIKYLEILAENKYQTTPKTLAVANGLLDVETKHLTVFDPKTVVKNKIPVNYNPTAYHETMDKTLDKICCNDKQLRMLIEEMIGYCLFRRNELGKCFILTGKGSNGKSTLLDVIKKLIGEVNISSVPLEELKDRFKTFQLEGKLANIGDDISNKYIDDNSTFKKLVTGETVNVERKGKDPYDFNNYSKLIFSCNDMPRINDLSDGLKRRIILIPFNAKFSKDDTDFDPFVIDKLLSSEGLEYLLNLALAGLDRILYNRAFTIPQLVADTWNEYEKTNNPIIGFMEEAKIDNETTQDVYLQYQTYCAGNGLKHLSKTVFTKEIYKQGYKTKQVRIDGKRPYIFYKSL</sequence>
<evidence type="ECO:0000256" key="3">
    <source>
        <dbReference type="ARBA" id="ARBA00022806"/>
    </source>
</evidence>
<dbReference type="InterPro" id="IPR006500">
    <property type="entry name" value="Helicase_put_C_phage/plasmid"/>
</dbReference>
<organism evidence="6 7">
    <name type="scientific">Clostridium carnis</name>
    <dbReference type="NCBI Taxonomy" id="1530"/>
    <lineage>
        <taxon>Bacteria</taxon>
        <taxon>Bacillati</taxon>
        <taxon>Bacillota</taxon>
        <taxon>Clostridia</taxon>
        <taxon>Eubacteriales</taxon>
        <taxon>Clostridiaceae</taxon>
        <taxon>Clostridium</taxon>
    </lineage>
</organism>
<protein>
    <submittedName>
        <fullName evidence="6">Phage primase</fullName>
    </submittedName>
</protein>
<dbReference type="InterPro" id="IPR014015">
    <property type="entry name" value="Helicase_SF3_DNA-vir"/>
</dbReference>
<keyword evidence="3" id="KW-0347">Helicase</keyword>
<dbReference type="PROSITE" id="PS51206">
    <property type="entry name" value="SF3_HELICASE_1"/>
    <property type="match status" value="1"/>
</dbReference>
<keyword evidence="4" id="KW-0067">ATP-binding</keyword>
<evidence type="ECO:0000313" key="6">
    <source>
        <dbReference type="EMBL" id="VDG74690.1"/>
    </source>
</evidence>
<dbReference type="Pfam" id="PF08706">
    <property type="entry name" value="D5_N"/>
    <property type="match status" value="1"/>
</dbReference>
<dbReference type="Pfam" id="PF19263">
    <property type="entry name" value="DUF5906"/>
    <property type="match status" value="1"/>
</dbReference>
<evidence type="ECO:0000259" key="5">
    <source>
        <dbReference type="PROSITE" id="PS51206"/>
    </source>
</evidence>
<evidence type="ECO:0000256" key="1">
    <source>
        <dbReference type="ARBA" id="ARBA00022741"/>
    </source>
</evidence>
<dbReference type="InterPro" id="IPR027417">
    <property type="entry name" value="P-loop_NTPase"/>
</dbReference>
<dbReference type="Pfam" id="PF03288">
    <property type="entry name" value="Pox_D5"/>
    <property type="match status" value="1"/>
</dbReference>
<dbReference type="Gene3D" id="3.40.50.300">
    <property type="entry name" value="P-loop containing nucleotide triphosphate hydrolases"/>
    <property type="match status" value="1"/>
</dbReference>
<dbReference type="SMART" id="SM00885">
    <property type="entry name" value="D5_N"/>
    <property type="match status" value="1"/>
</dbReference>
<feature type="domain" description="SF3 helicase" evidence="5">
    <location>
        <begin position="353"/>
        <end position="507"/>
    </location>
</feature>
<dbReference type="InterPro" id="IPR051620">
    <property type="entry name" value="ORF904-like_C"/>
</dbReference>
<dbReference type="InterPro" id="IPR045455">
    <property type="entry name" value="NrS-1_pol-like_helicase"/>
</dbReference>
<evidence type="ECO:0000313" key="7">
    <source>
        <dbReference type="Proteomes" id="UP000277570"/>
    </source>
</evidence>
<proteinExistence type="predicted"/>
<name>A0ABY6T0U5_9CLOT</name>